<gene>
    <name evidence="2" type="ORF">E6C50_14885</name>
</gene>
<keyword evidence="1" id="KW-0732">Signal</keyword>
<dbReference type="GO" id="GO:0005975">
    <property type="term" value="P:carbohydrate metabolic process"/>
    <property type="evidence" value="ECO:0007669"/>
    <property type="project" value="UniProtKB-ARBA"/>
</dbReference>
<dbReference type="AlphaFoldDB" id="A0A4S3ZRD3"/>
<feature type="signal peptide" evidence="1">
    <location>
        <begin position="1"/>
        <end position="23"/>
    </location>
</feature>
<evidence type="ECO:0008006" key="4">
    <source>
        <dbReference type="Google" id="ProtNLM"/>
    </source>
</evidence>
<name>A0A4S3ZRD3_9FLAO</name>
<evidence type="ECO:0000313" key="2">
    <source>
        <dbReference type="EMBL" id="THF48130.1"/>
    </source>
</evidence>
<proteinExistence type="predicted"/>
<organism evidence="2 3">
    <name type="scientific">Flavobacterium supellecticarium</name>
    <dbReference type="NCBI Taxonomy" id="2565924"/>
    <lineage>
        <taxon>Bacteria</taxon>
        <taxon>Pseudomonadati</taxon>
        <taxon>Bacteroidota</taxon>
        <taxon>Flavobacteriia</taxon>
        <taxon>Flavobacteriales</taxon>
        <taxon>Flavobacteriaceae</taxon>
        <taxon>Flavobacterium</taxon>
    </lineage>
</organism>
<keyword evidence="3" id="KW-1185">Reference proteome</keyword>
<dbReference type="PROSITE" id="PS51257">
    <property type="entry name" value="PROKAR_LIPOPROTEIN"/>
    <property type="match status" value="1"/>
</dbReference>
<dbReference type="SUPFAM" id="SSF49899">
    <property type="entry name" value="Concanavalin A-like lectins/glucanases"/>
    <property type="match status" value="1"/>
</dbReference>
<accession>A0A4S3ZRD3</accession>
<comment type="caution">
    <text evidence="2">The sequence shown here is derived from an EMBL/GenBank/DDBJ whole genome shotgun (WGS) entry which is preliminary data.</text>
</comment>
<evidence type="ECO:0000256" key="1">
    <source>
        <dbReference type="SAM" id="SignalP"/>
    </source>
</evidence>
<dbReference type="RefSeq" id="WP_136404032.1">
    <property type="nucleotide sequence ID" value="NZ_SSNZ01000009.1"/>
</dbReference>
<sequence>MKNFNIKTLCVALVALGALSSCTKEDDTNLPPIVPAIYFEDFQTAVANTPFDFEGWTNFAQVGTKKWIENAYQGNGYAEFTPFNSGQASNVAWIVTPGINIDGAIKKRLTFDVAQHHVTDLANNKLEVFISTDYDGTNVTDATWTQASFTPPLVGSTNNYDFFKAGAISLANYSGTIYIGFKATGGTATAVSGAYMIDNVKIF</sequence>
<dbReference type="OrthoDB" id="1492759at2"/>
<dbReference type="Proteomes" id="UP000307507">
    <property type="component" value="Unassembled WGS sequence"/>
</dbReference>
<protein>
    <recommendedName>
        <fullName evidence="4">DUF5017 domain-containing protein</fullName>
    </recommendedName>
</protein>
<dbReference type="InterPro" id="IPR013320">
    <property type="entry name" value="ConA-like_dom_sf"/>
</dbReference>
<evidence type="ECO:0000313" key="3">
    <source>
        <dbReference type="Proteomes" id="UP000307507"/>
    </source>
</evidence>
<dbReference type="Gene3D" id="2.60.120.200">
    <property type="match status" value="1"/>
</dbReference>
<dbReference type="EMBL" id="SSNZ01000009">
    <property type="protein sequence ID" value="THF48130.1"/>
    <property type="molecule type" value="Genomic_DNA"/>
</dbReference>
<dbReference type="GO" id="GO:0004553">
    <property type="term" value="F:hydrolase activity, hydrolyzing O-glycosyl compounds"/>
    <property type="evidence" value="ECO:0007669"/>
    <property type="project" value="UniProtKB-ARBA"/>
</dbReference>
<reference evidence="2 3" key="1">
    <citation type="submission" date="2019-04" db="EMBL/GenBank/DDBJ databases">
        <title>Flavobacterium sp. nov. isolated from construction timber.</title>
        <authorList>
            <person name="Lin S.-Y."/>
            <person name="Chang C.-T."/>
            <person name="Young C.-C."/>
        </authorList>
    </citation>
    <scope>NUCLEOTIDE SEQUENCE [LARGE SCALE GENOMIC DNA]</scope>
    <source>
        <strain evidence="2 3">CC-CTC003</strain>
    </source>
</reference>
<feature type="chain" id="PRO_5020731289" description="DUF5017 domain-containing protein" evidence="1">
    <location>
        <begin position="24"/>
        <end position="203"/>
    </location>
</feature>